<dbReference type="Gene3D" id="3.30.1370.10">
    <property type="entry name" value="K Homology domain, type 1"/>
    <property type="match status" value="1"/>
</dbReference>
<dbReference type="CDD" id="cd05790">
    <property type="entry name" value="S1_Rrp40"/>
    <property type="match status" value="1"/>
</dbReference>
<keyword evidence="6" id="KW-0271">Exosome</keyword>
<organism evidence="13">
    <name type="scientific">Selaginella moellendorffii</name>
    <name type="common">Spikemoss</name>
    <dbReference type="NCBI Taxonomy" id="88036"/>
    <lineage>
        <taxon>Eukaryota</taxon>
        <taxon>Viridiplantae</taxon>
        <taxon>Streptophyta</taxon>
        <taxon>Embryophyta</taxon>
        <taxon>Tracheophyta</taxon>
        <taxon>Lycopodiopsida</taxon>
        <taxon>Selaginellales</taxon>
        <taxon>Selaginellaceae</taxon>
        <taxon>Selaginella</taxon>
    </lineage>
</organism>
<dbReference type="SUPFAM" id="SSF110324">
    <property type="entry name" value="Ribosomal L27 protein-like"/>
    <property type="match status" value="1"/>
</dbReference>
<dbReference type="GO" id="GO:0071051">
    <property type="term" value="P:poly(A)-dependent snoRNA 3'-end processing"/>
    <property type="evidence" value="ECO:0000318"/>
    <property type="project" value="GO_Central"/>
</dbReference>
<sequence length="231" mass="24423">EEGASRIVLPGDVVFGLAAQAQNKVLRLGSGLSQDADRVVAIKAGRLNHAKSKLWVEGSQKRYIPSAEDSVIGIVIDRRAEEFLVDLNAPVLGLLPILSFEGATRKNIPNLKEGAVVYGRVVKAHRDISPALSCLDASGKGSGYGPLKEGYLFECSTGLARSLLGTPTYPVLEALGKSLAFEIAVGVNGRVWVKSDAPATTVLVSNAIINSECLSAAQQHILVQKLLQAAK</sequence>
<dbReference type="GO" id="GO:0000176">
    <property type="term" value="C:nuclear exosome (RNase complex)"/>
    <property type="evidence" value="ECO:0000318"/>
    <property type="project" value="GO_Central"/>
</dbReference>
<dbReference type="GO" id="GO:0000467">
    <property type="term" value="P:exonucleolytic trimming to generate mature 3'-end of 5.8S rRNA from tricistronic rRNA transcript (SSU-rRNA, 5.8S rRNA, LSU-rRNA)"/>
    <property type="evidence" value="ECO:0000318"/>
    <property type="project" value="GO_Central"/>
</dbReference>
<dbReference type="SUPFAM" id="SSF54791">
    <property type="entry name" value="Eukaryotic type KH-domain (KH-domain type I)"/>
    <property type="match status" value="1"/>
</dbReference>
<dbReference type="Gene3D" id="2.40.50.140">
    <property type="entry name" value="Nucleic acid-binding proteins"/>
    <property type="match status" value="1"/>
</dbReference>
<keyword evidence="4" id="KW-0963">Cytoplasm</keyword>
<evidence type="ECO:0000256" key="1">
    <source>
        <dbReference type="ARBA" id="ARBA00004496"/>
    </source>
</evidence>
<evidence type="ECO:0000256" key="7">
    <source>
        <dbReference type="ARBA" id="ARBA00022884"/>
    </source>
</evidence>
<dbReference type="GO" id="GO:0000956">
    <property type="term" value="P:nuclear-transcribed mRNA catabolic process"/>
    <property type="evidence" value="ECO:0000318"/>
    <property type="project" value="GO_Central"/>
</dbReference>
<proteinExistence type="inferred from homology"/>
<keyword evidence="5" id="KW-0698">rRNA processing</keyword>
<name>D8QYF0_SELML</name>
<dbReference type="InterPro" id="IPR041054">
    <property type="entry name" value="Rrp40_N_euk"/>
</dbReference>
<dbReference type="STRING" id="88036.D8QYF0"/>
<dbReference type="eggNOG" id="KOG1004">
    <property type="taxonomic scope" value="Eukaryota"/>
</dbReference>
<gene>
    <name evidence="12" type="ORF">SELMODRAFT_141745</name>
</gene>
<accession>D8QYF0</accession>
<dbReference type="InterPro" id="IPR049469">
    <property type="entry name" value="RRP40_KH-I"/>
</dbReference>
<dbReference type="Gramene" id="EFJ35599">
    <property type="protein sequence ID" value="EFJ35599"/>
    <property type="gene ID" value="SELMODRAFT_141745"/>
</dbReference>
<evidence type="ECO:0000256" key="6">
    <source>
        <dbReference type="ARBA" id="ARBA00022835"/>
    </source>
</evidence>
<feature type="non-terminal residue" evidence="12">
    <location>
        <position position="1"/>
    </location>
</feature>
<evidence type="ECO:0000313" key="13">
    <source>
        <dbReference type="Proteomes" id="UP000001514"/>
    </source>
</evidence>
<dbReference type="KEGG" id="smo:SELMODRAFT_141745"/>
<dbReference type="PANTHER" id="PTHR21321">
    <property type="entry name" value="PNAS-3 RELATED"/>
    <property type="match status" value="1"/>
</dbReference>
<dbReference type="Pfam" id="PF18311">
    <property type="entry name" value="Rrp40_N"/>
    <property type="match status" value="1"/>
</dbReference>
<dbReference type="EMBL" id="GL377568">
    <property type="protein sequence ID" value="EFJ35599.1"/>
    <property type="molecule type" value="Genomic_DNA"/>
</dbReference>
<dbReference type="CDD" id="cd22526">
    <property type="entry name" value="KH-I_Rrp40"/>
    <property type="match status" value="1"/>
</dbReference>
<dbReference type="Proteomes" id="UP000001514">
    <property type="component" value="Unassembled WGS sequence"/>
</dbReference>
<dbReference type="FunFam" id="2.40.50.140:FF:000127">
    <property type="entry name" value="Exosome complex component RRP40"/>
    <property type="match status" value="1"/>
</dbReference>
<dbReference type="PANTHER" id="PTHR21321:SF1">
    <property type="entry name" value="EXOSOME COMPLEX COMPONENT RRP40"/>
    <property type="match status" value="1"/>
</dbReference>
<feature type="domain" description="K Homology" evidence="10">
    <location>
        <begin position="150"/>
        <end position="197"/>
    </location>
</feature>
<dbReference type="InterPro" id="IPR004088">
    <property type="entry name" value="KH_dom_type_1"/>
</dbReference>
<dbReference type="OrthoDB" id="340500at2759"/>
<dbReference type="GO" id="GO:0003723">
    <property type="term" value="F:RNA binding"/>
    <property type="evidence" value="ECO:0000318"/>
    <property type="project" value="GO_Central"/>
</dbReference>
<evidence type="ECO:0000259" key="11">
    <source>
        <dbReference type="Pfam" id="PF18311"/>
    </source>
</evidence>
<dbReference type="SUPFAM" id="SSF50249">
    <property type="entry name" value="Nucleic acid-binding proteins"/>
    <property type="match status" value="1"/>
</dbReference>
<dbReference type="GO" id="GO:0071035">
    <property type="term" value="P:nuclear polyadenylation-dependent rRNA catabolic process"/>
    <property type="evidence" value="ECO:0000318"/>
    <property type="project" value="GO_Central"/>
</dbReference>
<dbReference type="InParanoid" id="D8QYF0"/>
<dbReference type="InterPro" id="IPR026699">
    <property type="entry name" value="Exosome_RNA_bind1/RRP40/RRP4"/>
</dbReference>
<dbReference type="HOGENOM" id="CLU_069847_1_0_1"/>
<dbReference type="GO" id="GO:0071034">
    <property type="term" value="P:CUT catabolic process"/>
    <property type="evidence" value="ECO:0000318"/>
    <property type="project" value="GO_Central"/>
</dbReference>
<dbReference type="InterPro" id="IPR012340">
    <property type="entry name" value="NA-bd_OB-fold"/>
</dbReference>
<dbReference type="OMA" id="SYMAFPN"/>
<evidence type="ECO:0000256" key="5">
    <source>
        <dbReference type="ARBA" id="ARBA00022552"/>
    </source>
</evidence>
<evidence type="ECO:0000256" key="9">
    <source>
        <dbReference type="ARBA" id="ARBA00030615"/>
    </source>
</evidence>
<evidence type="ECO:0000256" key="3">
    <source>
        <dbReference type="ARBA" id="ARBA00007841"/>
    </source>
</evidence>
<comment type="similarity">
    <text evidence="3">Belongs to the RRP40 family.</text>
</comment>
<evidence type="ECO:0000259" key="10">
    <source>
        <dbReference type="Pfam" id="PF15985"/>
    </source>
</evidence>
<keyword evidence="7" id="KW-0694">RNA-binding</keyword>
<protein>
    <recommendedName>
        <fullName evidence="9">Ribosomal RNA-processing protein 40</fullName>
    </recommendedName>
</protein>
<dbReference type="GO" id="GO:0034475">
    <property type="term" value="P:U4 snRNA 3'-end processing"/>
    <property type="evidence" value="ECO:0000318"/>
    <property type="project" value="GO_Central"/>
</dbReference>
<dbReference type="AlphaFoldDB" id="D8QYF0"/>
<dbReference type="FunCoup" id="D8QYF0">
    <property type="interactions" value="3636"/>
</dbReference>
<evidence type="ECO:0000256" key="2">
    <source>
        <dbReference type="ARBA" id="ARBA00004604"/>
    </source>
</evidence>
<dbReference type="GO" id="GO:0005730">
    <property type="term" value="C:nucleolus"/>
    <property type="evidence" value="ECO:0007669"/>
    <property type="project" value="UniProtKB-SubCell"/>
</dbReference>
<comment type="subcellular location">
    <subcellularLocation>
        <location evidence="1">Cytoplasm</location>
    </subcellularLocation>
    <subcellularLocation>
        <location evidence="2">Nucleus</location>
        <location evidence="2">Nucleolus</location>
    </subcellularLocation>
</comment>
<evidence type="ECO:0000313" key="12">
    <source>
        <dbReference type="EMBL" id="EFJ35599.1"/>
    </source>
</evidence>
<dbReference type="InterPro" id="IPR036612">
    <property type="entry name" value="KH_dom_type_1_sf"/>
</dbReference>
<dbReference type="FunFam" id="3.30.1370.10:FF:000038">
    <property type="entry name" value="exosome complex component RRP40"/>
    <property type="match status" value="1"/>
</dbReference>
<evidence type="ECO:0000256" key="4">
    <source>
        <dbReference type="ARBA" id="ARBA00022490"/>
    </source>
</evidence>
<feature type="domain" description="Exosome complex exonuclease Rrp40 N-terminal" evidence="11">
    <location>
        <begin position="26"/>
        <end position="62"/>
    </location>
</feature>
<dbReference type="Pfam" id="PF21262">
    <property type="entry name" value="RRP40_S1"/>
    <property type="match status" value="1"/>
</dbReference>
<evidence type="ECO:0000256" key="8">
    <source>
        <dbReference type="ARBA" id="ARBA00023242"/>
    </source>
</evidence>
<dbReference type="GO" id="GO:0071038">
    <property type="term" value="P:TRAMP-dependent tRNA surveillance pathway"/>
    <property type="evidence" value="ECO:0000318"/>
    <property type="project" value="GO_Central"/>
</dbReference>
<keyword evidence="8" id="KW-0539">Nucleus</keyword>
<dbReference type="GO" id="GO:0000177">
    <property type="term" value="C:cytoplasmic exosome (RNase complex)"/>
    <property type="evidence" value="ECO:0000318"/>
    <property type="project" value="GO_Central"/>
</dbReference>
<dbReference type="Gene3D" id="2.40.50.100">
    <property type="match status" value="1"/>
</dbReference>
<dbReference type="InterPro" id="IPR037319">
    <property type="entry name" value="Rrp40_S1"/>
</dbReference>
<keyword evidence="13" id="KW-1185">Reference proteome</keyword>
<dbReference type="Pfam" id="PF15985">
    <property type="entry name" value="KH_6"/>
    <property type="match status" value="1"/>
</dbReference>
<reference evidence="12 13" key="1">
    <citation type="journal article" date="2011" name="Science">
        <title>The Selaginella genome identifies genetic changes associated with the evolution of vascular plants.</title>
        <authorList>
            <person name="Banks J.A."/>
            <person name="Nishiyama T."/>
            <person name="Hasebe M."/>
            <person name="Bowman J.L."/>
            <person name="Gribskov M."/>
            <person name="dePamphilis C."/>
            <person name="Albert V.A."/>
            <person name="Aono N."/>
            <person name="Aoyama T."/>
            <person name="Ambrose B.A."/>
            <person name="Ashton N.W."/>
            <person name="Axtell M.J."/>
            <person name="Barker E."/>
            <person name="Barker M.S."/>
            <person name="Bennetzen J.L."/>
            <person name="Bonawitz N.D."/>
            <person name="Chapple C."/>
            <person name="Cheng C."/>
            <person name="Correa L.G."/>
            <person name="Dacre M."/>
            <person name="DeBarry J."/>
            <person name="Dreyer I."/>
            <person name="Elias M."/>
            <person name="Engstrom E.M."/>
            <person name="Estelle M."/>
            <person name="Feng L."/>
            <person name="Finet C."/>
            <person name="Floyd S.K."/>
            <person name="Frommer W.B."/>
            <person name="Fujita T."/>
            <person name="Gramzow L."/>
            <person name="Gutensohn M."/>
            <person name="Harholt J."/>
            <person name="Hattori M."/>
            <person name="Heyl A."/>
            <person name="Hirai T."/>
            <person name="Hiwatashi Y."/>
            <person name="Ishikawa M."/>
            <person name="Iwata M."/>
            <person name="Karol K.G."/>
            <person name="Koehler B."/>
            <person name="Kolukisaoglu U."/>
            <person name="Kubo M."/>
            <person name="Kurata T."/>
            <person name="Lalonde S."/>
            <person name="Li K."/>
            <person name="Li Y."/>
            <person name="Litt A."/>
            <person name="Lyons E."/>
            <person name="Manning G."/>
            <person name="Maruyama T."/>
            <person name="Michael T.P."/>
            <person name="Mikami K."/>
            <person name="Miyazaki S."/>
            <person name="Morinaga S."/>
            <person name="Murata T."/>
            <person name="Mueller-Roeber B."/>
            <person name="Nelson D.R."/>
            <person name="Obara M."/>
            <person name="Oguri Y."/>
            <person name="Olmstead R.G."/>
            <person name="Onodera N."/>
            <person name="Petersen B.L."/>
            <person name="Pils B."/>
            <person name="Prigge M."/>
            <person name="Rensing S.A."/>
            <person name="Riano-Pachon D.M."/>
            <person name="Roberts A.W."/>
            <person name="Sato Y."/>
            <person name="Scheller H.V."/>
            <person name="Schulz B."/>
            <person name="Schulz C."/>
            <person name="Shakirov E.V."/>
            <person name="Shibagaki N."/>
            <person name="Shinohara N."/>
            <person name="Shippen D.E."/>
            <person name="Soerensen I."/>
            <person name="Sotooka R."/>
            <person name="Sugimoto N."/>
            <person name="Sugita M."/>
            <person name="Sumikawa N."/>
            <person name="Tanurdzic M."/>
            <person name="Theissen G."/>
            <person name="Ulvskov P."/>
            <person name="Wakazuki S."/>
            <person name="Weng J.K."/>
            <person name="Willats W.W."/>
            <person name="Wipf D."/>
            <person name="Wolf P.G."/>
            <person name="Yang L."/>
            <person name="Zimmer A.D."/>
            <person name="Zhu Q."/>
            <person name="Mitros T."/>
            <person name="Hellsten U."/>
            <person name="Loque D."/>
            <person name="Otillar R."/>
            <person name="Salamov A."/>
            <person name="Schmutz J."/>
            <person name="Shapiro H."/>
            <person name="Lindquist E."/>
            <person name="Lucas S."/>
            <person name="Rokhsar D."/>
            <person name="Grigoriev I.V."/>
        </authorList>
    </citation>
    <scope>NUCLEOTIDE SEQUENCE [LARGE SCALE GENOMIC DNA]</scope>
</reference>